<dbReference type="Proteomes" id="UP000814243">
    <property type="component" value="Unassembled WGS sequence"/>
</dbReference>
<dbReference type="GO" id="GO:0006749">
    <property type="term" value="P:glutathione metabolic process"/>
    <property type="evidence" value="ECO:0007669"/>
    <property type="project" value="TreeGrafter"/>
</dbReference>
<dbReference type="GO" id="GO:0004364">
    <property type="term" value="F:glutathione transferase activity"/>
    <property type="evidence" value="ECO:0007669"/>
    <property type="project" value="TreeGrafter"/>
</dbReference>
<proteinExistence type="predicted"/>
<dbReference type="PANTHER" id="PTHR43969">
    <property type="entry name" value="GLUTATHIONE S TRANSFERASE D10, ISOFORM A-RELATED"/>
    <property type="match status" value="1"/>
</dbReference>
<name>A0A922MLS4_SPOEX</name>
<dbReference type="AlphaFoldDB" id="A0A922MLS4"/>
<accession>A0A922MLS4</accession>
<feature type="domain" description="GST C-terminal" evidence="1">
    <location>
        <begin position="1"/>
        <end position="117"/>
    </location>
</feature>
<evidence type="ECO:0000313" key="3">
    <source>
        <dbReference type="Proteomes" id="UP000814243"/>
    </source>
</evidence>
<dbReference type="Gene3D" id="1.20.1050.10">
    <property type="match status" value="1"/>
</dbReference>
<evidence type="ECO:0000259" key="1">
    <source>
        <dbReference type="PROSITE" id="PS50405"/>
    </source>
</evidence>
<organism evidence="2 3">
    <name type="scientific">Spodoptera exigua</name>
    <name type="common">Beet armyworm</name>
    <name type="synonym">Noctua fulgens</name>
    <dbReference type="NCBI Taxonomy" id="7107"/>
    <lineage>
        <taxon>Eukaryota</taxon>
        <taxon>Metazoa</taxon>
        <taxon>Ecdysozoa</taxon>
        <taxon>Arthropoda</taxon>
        <taxon>Hexapoda</taxon>
        <taxon>Insecta</taxon>
        <taxon>Pterygota</taxon>
        <taxon>Neoptera</taxon>
        <taxon>Endopterygota</taxon>
        <taxon>Lepidoptera</taxon>
        <taxon>Glossata</taxon>
        <taxon>Ditrysia</taxon>
        <taxon>Noctuoidea</taxon>
        <taxon>Noctuidae</taxon>
        <taxon>Amphipyrinae</taxon>
        <taxon>Spodoptera</taxon>
    </lineage>
</organism>
<reference evidence="2" key="1">
    <citation type="journal article" date="2021" name="G3 (Bethesda)">
        <title>Genome and transcriptome analysis of the beet armyworm Spodoptera exigua reveals targets for pest control. .</title>
        <authorList>
            <person name="Simon S."/>
            <person name="Breeschoten T."/>
            <person name="Jansen H.J."/>
            <person name="Dirks R.P."/>
            <person name="Schranz M.E."/>
            <person name="Ros V.I.D."/>
        </authorList>
    </citation>
    <scope>NUCLEOTIDE SEQUENCE</scope>
    <source>
        <strain evidence="2">TB_SE_WUR_2020</strain>
    </source>
</reference>
<evidence type="ECO:0000313" key="2">
    <source>
        <dbReference type="EMBL" id="KAH9639371.1"/>
    </source>
</evidence>
<comment type="caution">
    <text evidence="2">The sequence shown here is derived from an EMBL/GenBank/DDBJ whole genome shotgun (WGS) entry which is preliminary data.</text>
</comment>
<protein>
    <recommendedName>
        <fullName evidence="1">GST C-terminal domain-containing protein</fullName>
    </recommendedName>
</protein>
<sequence>MTRRFDADNNRSAVARLPMLFRGEEYDEKKADQLDEALGWLNTFLDGRAFVAGDNLTIADISIIVTITNLEAFGYDMSGHPNLMKWFERTKKALEPYGYEDVDVAGAKMLANFLKKD</sequence>
<dbReference type="InterPro" id="IPR036282">
    <property type="entry name" value="Glutathione-S-Trfase_C_sf"/>
</dbReference>
<gene>
    <name evidence="2" type="ORF">HF086_002060</name>
</gene>
<dbReference type="InterPro" id="IPR010987">
    <property type="entry name" value="Glutathione-S-Trfase_C-like"/>
</dbReference>
<dbReference type="PANTHER" id="PTHR43969:SF9">
    <property type="entry name" value="GLUTATHIONE S TRANSFERASE D10, ISOFORM A-RELATED"/>
    <property type="match status" value="1"/>
</dbReference>
<dbReference type="EMBL" id="JACEFF010000343">
    <property type="protein sequence ID" value="KAH9639371.1"/>
    <property type="molecule type" value="Genomic_DNA"/>
</dbReference>
<dbReference type="FunFam" id="1.20.1050.10:FF:000007">
    <property type="entry name" value="Glutathione S-transferase 1-1"/>
    <property type="match status" value="1"/>
</dbReference>
<dbReference type="SUPFAM" id="SSF47616">
    <property type="entry name" value="GST C-terminal domain-like"/>
    <property type="match status" value="1"/>
</dbReference>
<dbReference type="CDD" id="cd03177">
    <property type="entry name" value="GST_C_Delta_Epsilon"/>
    <property type="match status" value="1"/>
</dbReference>
<dbReference type="PROSITE" id="PS50405">
    <property type="entry name" value="GST_CTER"/>
    <property type="match status" value="1"/>
</dbReference>
<dbReference type="Pfam" id="PF13410">
    <property type="entry name" value="GST_C_2"/>
    <property type="match status" value="1"/>
</dbReference>